<protein>
    <recommendedName>
        <fullName evidence="3">Bulb-type lectin domain-containing protein</fullName>
    </recommendedName>
</protein>
<dbReference type="InterPro" id="IPR010620">
    <property type="entry name" value="SBBP_repeat"/>
</dbReference>
<dbReference type="InterPro" id="IPR052918">
    <property type="entry name" value="Motility_Chemotaxis_Reg"/>
</dbReference>
<dbReference type="EMBL" id="LJUJ01000010">
    <property type="protein sequence ID" value="KPK63599.1"/>
    <property type="molecule type" value="Genomic_DNA"/>
</dbReference>
<organism evidence="1 2">
    <name type="scientific">candidate division WOR_3 bacterium SM23_42</name>
    <dbReference type="NCBI Taxonomy" id="1703779"/>
    <lineage>
        <taxon>Bacteria</taxon>
        <taxon>Bacteria division WOR-3</taxon>
    </lineage>
</organism>
<comment type="caution">
    <text evidence="1">The sequence shown here is derived from an EMBL/GenBank/DDBJ whole genome shotgun (WGS) entry which is preliminary data.</text>
</comment>
<name>A0A0S8FSA4_UNCW3</name>
<evidence type="ECO:0000313" key="2">
    <source>
        <dbReference type="Proteomes" id="UP000051373"/>
    </source>
</evidence>
<dbReference type="AlphaFoldDB" id="A0A0S8FSA4"/>
<accession>A0A0S8FSA4</accession>
<dbReference type="InterPro" id="IPR011042">
    <property type="entry name" value="6-blade_b-propeller_TolB-like"/>
</dbReference>
<dbReference type="Gene3D" id="2.120.10.30">
    <property type="entry name" value="TolB, C-terminal domain"/>
    <property type="match status" value="1"/>
</dbReference>
<dbReference type="STRING" id="1703779.AMJ83_06125"/>
<dbReference type="Gene3D" id="2.40.10.500">
    <property type="match status" value="1"/>
</dbReference>
<proteinExistence type="predicted"/>
<evidence type="ECO:0008006" key="3">
    <source>
        <dbReference type="Google" id="ProtNLM"/>
    </source>
</evidence>
<evidence type="ECO:0000313" key="1">
    <source>
        <dbReference type="EMBL" id="KPK63599.1"/>
    </source>
</evidence>
<dbReference type="SUPFAM" id="SSF101898">
    <property type="entry name" value="NHL repeat"/>
    <property type="match status" value="1"/>
</dbReference>
<dbReference type="SUPFAM" id="SSF63829">
    <property type="entry name" value="Calcium-dependent phosphotriesterase"/>
    <property type="match status" value="1"/>
</dbReference>
<dbReference type="PANTHER" id="PTHR35580">
    <property type="entry name" value="CELL SURFACE GLYCOPROTEIN (S-LAYER PROTEIN)-LIKE PROTEIN"/>
    <property type="match status" value="1"/>
</dbReference>
<dbReference type="Pfam" id="PF06739">
    <property type="entry name" value="SBBP"/>
    <property type="match status" value="5"/>
</dbReference>
<gene>
    <name evidence="1" type="ORF">AMJ83_06125</name>
</gene>
<reference evidence="1 2" key="1">
    <citation type="journal article" date="2015" name="Microbiome">
        <title>Genomic resolution of linkages in carbon, nitrogen, and sulfur cycling among widespread estuary sediment bacteria.</title>
        <authorList>
            <person name="Baker B.J."/>
            <person name="Lazar C.S."/>
            <person name="Teske A.P."/>
            <person name="Dick G.J."/>
        </authorList>
    </citation>
    <scope>NUCLEOTIDE SEQUENCE [LARGE SCALE GENOMIC DNA]</scope>
    <source>
        <strain evidence="1">SM23_42</strain>
    </source>
</reference>
<dbReference type="PANTHER" id="PTHR35580:SF1">
    <property type="entry name" value="PHYTASE-LIKE DOMAIN-CONTAINING PROTEIN"/>
    <property type="match status" value="1"/>
</dbReference>
<sequence length="511" mass="54930">MVYSVQCLFVGLVLILPMFGPAQEWVVRYNGPCNGYDWANAIAVDDAGNIYVTGQSYGADTNFDYTTVKYDASGVEQWVVRYDGPINDEDAALAIALDNVGNVYVTGASCGPGTSYDITTLKYNASGVEQWVARYDGPGHWTDWASAIAVDNEGNIYVTGGSWGSGTYDDYTTIMYNTSGVEQWVARYDGLAKDTDCAYAIALDNAGNIYVTGHSYGGGTFRDYATVKYDALGVEQWVVRYNGIGNENDCAYAIALDSVGDVYVTGKSWGSGTYEDYATVKYNASGVEQWVARYDGSGNGYDRAYAIAVGNADNIYVTGWSWGSGSSSDYATVKYDASGVEQWVVRYNGPSNEADGANAVALDNAGNIYVTGGSGLGGQGDFATVKYDSWGTEQWVARYNGPGNGDDGAKAIAFDDAGNIYVTGPSYGSGTSEDYATIKYLPTGVAENTSTLVDQYKITTTIFSEPLQLPEGKKCTIFDITGRVVEPAEITRGIYFVEIDGKVVQKVIKIR</sequence>
<dbReference type="Proteomes" id="UP000051373">
    <property type="component" value="Unassembled WGS sequence"/>
</dbReference>